<organism evidence="2 3">
    <name type="scientific">Byssothecium circinans</name>
    <dbReference type="NCBI Taxonomy" id="147558"/>
    <lineage>
        <taxon>Eukaryota</taxon>
        <taxon>Fungi</taxon>
        <taxon>Dikarya</taxon>
        <taxon>Ascomycota</taxon>
        <taxon>Pezizomycotina</taxon>
        <taxon>Dothideomycetes</taxon>
        <taxon>Pleosporomycetidae</taxon>
        <taxon>Pleosporales</taxon>
        <taxon>Massarineae</taxon>
        <taxon>Massarinaceae</taxon>
        <taxon>Byssothecium</taxon>
    </lineage>
</organism>
<evidence type="ECO:0000256" key="1">
    <source>
        <dbReference type="SAM" id="MobiDB-lite"/>
    </source>
</evidence>
<evidence type="ECO:0000313" key="3">
    <source>
        <dbReference type="Proteomes" id="UP000800035"/>
    </source>
</evidence>
<gene>
    <name evidence="2" type="ORF">CC80DRAFT_413975</name>
</gene>
<keyword evidence="3" id="KW-1185">Reference proteome</keyword>
<dbReference type="OrthoDB" id="3833686at2759"/>
<dbReference type="EMBL" id="ML976992">
    <property type="protein sequence ID" value="KAF1956255.1"/>
    <property type="molecule type" value="Genomic_DNA"/>
</dbReference>
<reference evidence="2" key="1">
    <citation type="journal article" date="2020" name="Stud. Mycol.">
        <title>101 Dothideomycetes genomes: a test case for predicting lifestyles and emergence of pathogens.</title>
        <authorList>
            <person name="Haridas S."/>
            <person name="Albert R."/>
            <person name="Binder M."/>
            <person name="Bloem J."/>
            <person name="Labutti K."/>
            <person name="Salamov A."/>
            <person name="Andreopoulos B."/>
            <person name="Baker S."/>
            <person name="Barry K."/>
            <person name="Bills G."/>
            <person name="Bluhm B."/>
            <person name="Cannon C."/>
            <person name="Castanera R."/>
            <person name="Culley D."/>
            <person name="Daum C."/>
            <person name="Ezra D."/>
            <person name="Gonzalez J."/>
            <person name="Henrissat B."/>
            <person name="Kuo A."/>
            <person name="Liang C."/>
            <person name="Lipzen A."/>
            <person name="Lutzoni F."/>
            <person name="Magnuson J."/>
            <person name="Mondo S."/>
            <person name="Nolan M."/>
            <person name="Ohm R."/>
            <person name="Pangilinan J."/>
            <person name="Park H.-J."/>
            <person name="Ramirez L."/>
            <person name="Alfaro M."/>
            <person name="Sun H."/>
            <person name="Tritt A."/>
            <person name="Yoshinaga Y."/>
            <person name="Zwiers L.-H."/>
            <person name="Turgeon B."/>
            <person name="Goodwin S."/>
            <person name="Spatafora J."/>
            <person name="Crous P."/>
            <person name="Grigoriev I."/>
        </authorList>
    </citation>
    <scope>NUCLEOTIDE SEQUENCE</scope>
    <source>
        <strain evidence="2">CBS 675.92</strain>
    </source>
</reference>
<protein>
    <submittedName>
        <fullName evidence="2">Uncharacterized protein</fullName>
    </submittedName>
</protein>
<feature type="non-terminal residue" evidence="2">
    <location>
        <position position="1"/>
    </location>
</feature>
<evidence type="ECO:0000313" key="2">
    <source>
        <dbReference type="EMBL" id="KAF1956255.1"/>
    </source>
</evidence>
<proteinExistence type="predicted"/>
<accession>A0A6A5TUF1</accession>
<feature type="compositionally biased region" description="Basic and acidic residues" evidence="1">
    <location>
        <begin position="44"/>
        <end position="63"/>
    </location>
</feature>
<sequence>LQSSLRNALATFGPTSPQYLGIKYMTDEQAAKIALRDMSLASPRGEEGSREGEGDGDGGEGKVDAVMGG</sequence>
<dbReference type="Proteomes" id="UP000800035">
    <property type="component" value="Unassembled WGS sequence"/>
</dbReference>
<dbReference type="AlphaFoldDB" id="A0A6A5TUF1"/>
<name>A0A6A5TUF1_9PLEO</name>
<feature type="region of interest" description="Disordered" evidence="1">
    <location>
        <begin position="36"/>
        <end position="69"/>
    </location>
</feature>